<feature type="domain" description="4Fe-4S ferredoxin-type" evidence="5">
    <location>
        <begin position="49"/>
        <end position="80"/>
    </location>
</feature>
<evidence type="ECO:0000256" key="1">
    <source>
        <dbReference type="ARBA" id="ARBA00022485"/>
    </source>
</evidence>
<evidence type="ECO:0000256" key="4">
    <source>
        <dbReference type="ARBA" id="ARBA00023014"/>
    </source>
</evidence>
<dbReference type="GO" id="GO:0046872">
    <property type="term" value="F:metal ion binding"/>
    <property type="evidence" value="ECO:0007669"/>
    <property type="project" value="UniProtKB-KW"/>
</dbReference>
<feature type="domain" description="4Fe-4S ferredoxin-type" evidence="5">
    <location>
        <begin position="126"/>
        <end position="154"/>
    </location>
</feature>
<evidence type="ECO:0000313" key="6">
    <source>
        <dbReference type="EMBL" id="SCM71567.1"/>
    </source>
</evidence>
<dbReference type="Gene3D" id="3.30.70.20">
    <property type="match status" value="2"/>
</dbReference>
<gene>
    <name evidence="6" type="ORF">KL86DES1_20053</name>
</gene>
<keyword evidence="4" id="KW-0411">Iron-sulfur</keyword>
<dbReference type="EMBL" id="FMJC01000002">
    <property type="protein sequence ID" value="SCM71567.1"/>
    <property type="molecule type" value="Genomic_DNA"/>
</dbReference>
<dbReference type="RefSeq" id="WP_179979802.1">
    <property type="nucleotide sequence ID" value="NZ_LT608333.1"/>
</dbReference>
<feature type="domain" description="4Fe-4S ferredoxin-type" evidence="5">
    <location>
        <begin position="13"/>
        <end position="43"/>
    </location>
</feature>
<dbReference type="InterPro" id="IPR050572">
    <property type="entry name" value="Fe-S_Ferredoxin"/>
</dbReference>
<dbReference type="CDD" id="cd16373">
    <property type="entry name" value="DMSOR_beta_like"/>
    <property type="match status" value="1"/>
</dbReference>
<dbReference type="GO" id="GO:0051539">
    <property type="term" value="F:4 iron, 4 sulfur cluster binding"/>
    <property type="evidence" value="ECO:0007669"/>
    <property type="project" value="UniProtKB-KW"/>
</dbReference>
<dbReference type="Pfam" id="PF00037">
    <property type="entry name" value="Fer4"/>
    <property type="match status" value="1"/>
</dbReference>
<keyword evidence="3" id="KW-0408">Iron</keyword>
<name>A0A212L254_9BACT</name>
<sequence>MSLLLPPLRPPGAAAEEDFLRQCVRCGQCVTVCPHKSLELMGGFGPSRRTPRVVPRETPCYLCMKCPPVCPSGALNAAVTDMAHAGMGRAYILKDRCHNYTNGVMCMTCYDRCPLRGSAVVLSGGVTPAITRACVGCGICEYVCPVQAVEVWPASSRRRPLSAVPTLDAPGGGV</sequence>
<dbReference type="PANTHER" id="PTHR43687:SF1">
    <property type="entry name" value="FERREDOXIN III"/>
    <property type="match status" value="1"/>
</dbReference>
<evidence type="ECO:0000259" key="5">
    <source>
        <dbReference type="PROSITE" id="PS51379"/>
    </source>
</evidence>
<evidence type="ECO:0000256" key="2">
    <source>
        <dbReference type="ARBA" id="ARBA00022723"/>
    </source>
</evidence>
<reference evidence="6" key="1">
    <citation type="submission" date="2016-08" db="EMBL/GenBank/DDBJ databases">
        <authorList>
            <person name="Seilhamer J.J."/>
        </authorList>
    </citation>
    <scope>NUCLEOTIDE SEQUENCE</scope>
    <source>
        <strain evidence="6">86-1</strain>
    </source>
</reference>
<proteinExistence type="predicted"/>
<evidence type="ECO:0000256" key="3">
    <source>
        <dbReference type="ARBA" id="ARBA00023004"/>
    </source>
</evidence>
<dbReference type="InterPro" id="IPR017896">
    <property type="entry name" value="4Fe4S_Fe-S-bd"/>
</dbReference>
<protein>
    <submittedName>
        <fullName evidence="6">4Fe-4S ferredoxin iron-sulfur binding domain protein</fullName>
    </submittedName>
</protein>
<dbReference type="PANTHER" id="PTHR43687">
    <property type="entry name" value="ADENYLYLSULFATE REDUCTASE, BETA SUBUNIT"/>
    <property type="match status" value="1"/>
</dbReference>
<accession>A0A212L254</accession>
<dbReference type="Pfam" id="PF12838">
    <property type="entry name" value="Fer4_7"/>
    <property type="match status" value="1"/>
</dbReference>
<dbReference type="InterPro" id="IPR017900">
    <property type="entry name" value="4Fe4S_Fe_S_CS"/>
</dbReference>
<keyword evidence="1" id="KW-0004">4Fe-4S</keyword>
<dbReference type="PROSITE" id="PS51379">
    <property type="entry name" value="4FE4S_FER_2"/>
    <property type="match status" value="3"/>
</dbReference>
<keyword evidence="2" id="KW-0479">Metal-binding</keyword>
<dbReference type="AlphaFoldDB" id="A0A212L254"/>
<dbReference type="PROSITE" id="PS00198">
    <property type="entry name" value="4FE4S_FER_1"/>
    <property type="match status" value="2"/>
</dbReference>
<dbReference type="SUPFAM" id="SSF54862">
    <property type="entry name" value="4Fe-4S ferredoxins"/>
    <property type="match status" value="1"/>
</dbReference>
<organism evidence="6">
    <name type="scientific">uncultured Desulfovibrio sp</name>
    <dbReference type="NCBI Taxonomy" id="167968"/>
    <lineage>
        <taxon>Bacteria</taxon>
        <taxon>Pseudomonadati</taxon>
        <taxon>Thermodesulfobacteriota</taxon>
        <taxon>Desulfovibrionia</taxon>
        <taxon>Desulfovibrionales</taxon>
        <taxon>Desulfovibrionaceae</taxon>
        <taxon>Desulfovibrio</taxon>
        <taxon>environmental samples</taxon>
    </lineage>
</organism>